<protein>
    <submittedName>
        <fullName evidence="5">GNAT family N-acetyltransferase</fullName>
    </submittedName>
</protein>
<comment type="caution">
    <text evidence="5">The sequence shown here is derived from an EMBL/GenBank/DDBJ whole genome shotgun (WGS) entry which is preliminary data.</text>
</comment>
<sequence length="188" mass="21182">MIPDIKELSVKTEIQNYITREVGILEPLDDDCDVTAKDIQQIATICNSPTVFDMLFADLSAFKGRRYGPEDADFFVSKKSRAEWRDVKAFVYVARNSNGQIVCAVDIKSPEIQDAEIGYWADPDNPGWMTNSVIALTRIAKKAGFKRLFGLVRLGNVRSEKVLSNAGFTLVGEVMTNDIQYNRYEMLL</sequence>
<feature type="domain" description="N-acetyltransferase" evidence="4">
    <location>
        <begin position="34"/>
        <end position="169"/>
    </location>
</feature>
<reference evidence="5" key="1">
    <citation type="submission" date="2020-04" db="EMBL/GenBank/DDBJ databases">
        <authorList>
            <person name="Zhang T."/>
        </authorList>
    </citation>
    <scope>NUCLEOTIDE SEQUENCE</scope>
    <source>
        <strain evidence="5">HKST-UBA17</strain>
    </source>
</reference>
<dbReference type="Proteomes" id="UP000741282">
    <property type="component" value="Unassembled WGS sequence"/>
</dbReference>
<evidence type="ECO:0000256" key="2">
    <source>
        <dbReference type="ARBA" id="ARBA00023315"/>
    </source>
</evidence>
<evidence type="ECO:0000256" key="1">
    <source>
        <dbReference type="ARBA" id="ARBA00022679"/>
    </source>
</evidence>
<dbReference type="AlphaFoldDB" id="A0A955KWP9"/>
<accession>A0A955KWP9</accession>
<keyword evidence="1" id="KW-0808">Transferase</keyword>
<dbReference type="SUPFAM" id="SSF55729">
    <property type="entry name" value="Acyl-CoA N-acyltransferases (Nat)"/>
    <property type="match status" value="1"/>
</dbReference>
<evidence type="ECO:0000313" key="5">
    <source>
        <dbReference type="EMBL" id="MCA9376877.1"/>
    </source>
</evidence>
<dbReference type="Pfam" id="PF13302">
    <property type="entry name" value="Acetyltransf_3"/>
    <property type="match status" value="1"/>
</dbReference>
<dbReference type="InterPro" id="IPR016181">
    <property type="entry name" value="Acyl_CoA_acyltransferase"/>
</dbReference>
<gene>
    <name evidence="5" type="ORF">KC685_03085</name>
</gene>
<name>A0A955KWP9_9BACT</name>
<dbReference type="GO" id="GO:0016747">
    <property type="term" value="F:acyltransferase activity, transferring groups other than amino-acyl groups"/>
    <property type="evidence" value="ECO:0007669"/>
    <property type="project" value="InterPro"/>
</dbReference>
<proteinExistence type="inferred from homology"/>
<evidence type="ECO:0000256" key="3">
    <source>
        <dbReference type="ARBA" id="ARBA00038502"/>
    </source>
</evidence>
<dbReference type="EMBL" id="JAGQLN010000009">
    <property type="protein sequence ID" value="MCA9376877.1"/>
    <property type="molecule type" value="Genomic_DNA"/>
</dbReference>
<dbReference type="Gene3D" id="3.40.630.30">
    <property type="match status" value="1"/>
</dbReference>
<reference evidence="5" key="2">
    <citation type="journal article" date="2021" name="Microbiome">
        <title>Successional dynamics and alternative stable states in a saline activated sludge microbial community over 9 years.</title>
        <authorList>
            <person name="Wang Y."/>
            <person name="Ye J."/>
            <person name="Ju F."/>
            <person name="Liu L."/>
            <person name="Boyd J.A."/>
            <person name="Deng Y."/>
            <person name="Parks D.H."/>
            <person name="Jiang X."/>
            <person name="Yin X."/>
            <person name="Woodcroft B.J."/>
            <person name="Tyson G.W."/>
            <person name="Hugenholtz P."/>
            <person name="Polz M.F."/>
            <person name="Zhang T."/>
        </authorList>
    </citation>
    <scope>NUCLEOTIDE SEQUENCE</scope>
    <source>
        <strain evidence="5">HKST-UBA17</strain>
    </source>
</reference>
<dbReference type="PANTHER" id="PTHR43792:SF8">
    <property type="entry name" value="[RIBOSOMAL PROTEIN US5]-ALANINE N-ACETYLTRANSFERASE"/>
    <property type="match status" value="1"/>
</dbReference>
<comment type="similarity">
    <text evidence="3">Belongs to the acetyltransferase family. RimJ subfamily.</text>
</comment>
<organism evidence="5 6">
    <name type="scientific">Candidatus Dojkabacteria bacterium</name>
    <dbReference type="NCBI Taxonomy" id="2099670"/>
    <lineage>
        <taxon>Bacteria</taxon>
        <taxon>Candidatus Dojkabacteria</taxon>
    </lineage>
</organism>
<keyword evidence="2" id="KW-0012">Acyltransferase</keyword>
<dbReference type="InterPro" id="IPR000182">
    <property type="entry name" value="GNAT_dom"/>
</dbReference>
<evidence type="ECO:0000313" key="6">
    <source>
        <dbReference type="Proteomes" id="UP000741282"/>
    </source>
</evidence>
<evidence type="ECO:0000259" key="4">
    <source>
        <dbReference type="Pfam" id="PF13302"/>
    </source>
</evidence>
<dbReference type="InterPro" id="IPR051531">
    <property type="entry name" value="N-acetyltransferase"/>
</dbReference>
<dbReference type="PANTHER" id="PTHR43792">
    <property type="entry name" value="GNAT FAMILY, PUTATIVE (AFU_ORTHOLOGUE AFUA_3G00765)-RELATED-RELATED"/>
    <property type="match status" value="1"/>
</dbReference>